<keyword evidence="6" id="KW-1185">Reference proteome</keyword>
<keyword evidence="5" id="KW-0012">Acyltransferase</keyword>
<dbReference type="InterPro" id="IPR004839">
    <property type="entry name" value="Aminotransferase_I/II_large"/>
</dbReference>
<dbReference type="EMBL" id="JACHHN010000003">
    <property type="protein sequence ID" value="MBB5191065.1"/>
    <property type="molecule type" value="Genomic_DNA"/>
</dbReference>
<dbReference type="GO" id="GO:0030170">
    <property type="term" value="F:pyridoxal phosphate binding"/>
    <property type="evidence" value="ECO:0007669"/>
    <property type="project" value="InterPro"/>
</dbReference>
<evidence type="ECO:0000313" key="6">
    <source>
        <dbReference type="Proteomes" id="UP000543030"/>
    </source>
</evidence>
<name>A0A840RCI8_9NEIS</name>
<dbReference type="RefSeq" id="WP_184099638.1">
    <property type="nucleotide sequence ID" value="NZ_JACHHN010000003.1"/>
</dbReference>
<evidence type="ECO:0000256" key="3">
    <source>
        <dbReference type="ARBA" id="ARBA00022679"/>
    </source>
</evidence>
<feature type="domain" description="Aminotransferase class I/classII large" evidence="4">
    <location>
        <begin position="142"/>
        <end position="311"/>
    </location>
</feature>
<protein>
    <recommendedName>
        <fullName evidence="2">Putative 8-amino-7-oxononanoate synthase</fullName>
    </recommendedName>
</protein>
<dbReference type="InterPro" id="IPR015422">
    <property type="entry name" value="PyrdxlP-dep_Trfase_small"/>
</dbReference>
<dbReference type="Pfam" id="PF00155">
    <property type="entry name" value="Aminotran_1_2"/>
    <property type="match status" value="1"/>
</dbReference>
<dbReference type="Gene3D" id="3.90.1150.10">
    <property type="entry name" value="Aspartate Aminotransferase, domain 1"/>
    <property type="match status" value="1"/>
</dbReference>
<sequence>MIDFSTALYLGLTHPARQLGCYPALTTGTPASLAAAPLARVLAAQAAGLQGCEAGMAAPSTLHLAIDVFDKLARTHALIADESIYPIMRWGLERVMGMGVPVAWFRHADLADLSRHVRQRWGGRPPAIITDATRREGAPVQLARYLKLARKHGGVVVVDHSQVLGVLGEQPSLLMPWGRGGGGALRHAGLGANEPILLLASWSKAFGAPLATLCGPLTLISDLAREGPTQSHCSSASEAALRAGLNALALNRQHGGRLRQNLWQALRRLQQGLRRLARSVLPDLRLSRQPHPMQHLCLATAARTQALHSGLRELGIRTALLRQRDGRYAVAVIVRADHPASEIDALLRAMATVASRLPAVSDQASAGGRFFLEEREHV</sequence>
<dbReference type="Gene3D" id="3.40.640.10">
    <property type="entry name" value="Type I PLP-dependent aspartate aminotransferase-like (Major domain)"/>
    <property type="match status" value="1"/>
</dbReference>
<dbReference type="PANTHER" id="PTHR13693">
    <property type="entry name" value="CLASS II AMINOTRANSFERASE/8-AMINO-7-OXONONANOATE SYNTHASE"/>
    <property type="match status" value="1"/>
</dbReference>
<accession>A0A840RCI8</accession>
<dbReference type="InterPro" id="IPR050087">
    <property type="entry name" value="AON_synthase_class-II"/>
</dbReference>
<dbReference type="InterPro" id="IPR015421">
    <property type="entry name" value="PyrdxlP-dep_Trfase_major"/>
</dbReference>
<comment type="caution">
    <text evidence="5">The sequence shown here is derived from an EMBL/GenBank/DDBJ whole genome shotgun (WGS) entry which is preliminary data.</text>
</comment>
<dbReference type="AlphaFoldDB" id="A0A840RCI8"/>
<dbReference type="Proteomes" id="UP000543030">
    <property type="component" value="Unassembled WGS sequence"/>
</dbReference>
<dbReference type="GO" id="GO:0016746">
    <property type="term" value="F:acyltransferase activity"/>
    <property type="evidence" value="ECO:0007669"/>
    <property type="project" value="UniProtKB-KW"/>
</dbReference>
<dbReference type="SUPFAM" id="SSF53383">
    <property type="entry name" value="PLP-dependent transferases"/>
    <property type="match status" value="1"/>
</dbReference>
<keyword evidence="3 5" id="KW-0808">Transferase</keyword>
<evidence type="ECO:0000313" key="5">
    <source>
        <dbReference type="EMBL" id="MBB5191065.1"/>
    </source>
</evidence>
<evidence type="ECO:0000256" key="2">
    <source>
        <dbReference type="ARBA" id="ARBA00021531"/>
    </source>
</evidence>
<gene>
    <name evidence="5" type="ORF">HNQ50_001788</name>
</gene>
<comment type="cofactor">
    <cofactor evidence="1">
        <name>pyridoxal 5'-phosphate</name>
        <dbReference type="ChEBI" id="CHEBI:597326"/>
    </cofactor>
</comment>
<reference evidence="5 6" key="1">
    <citation type="submission" date="2020-08" db="EMBL/GenBank/DDBJ databases">
        <title>Genomic Encyclopedia of Type Strains, Phase IV (KMG-IV): sequencing the most valuable type-strain genomes for metagenomic binning, comparative biology and taxonomic classification.</title>
        <authorList>
            <person name="Goeker M."/>
        </authorList>
    </citation>
    <scope>NUCLEOTIDE SEQUENCE [LARGE SCALE GENOMIC DNA]</scope>
    <source>
        <strain evidence="5 6">DSM 18233</strain>
    </source>
</reference>
<organism evidence="5 6">
    <name type="scientific">Silvimonas terrae</name>
    <dbReference type="NCBI Taxonomy" id="300266"/>
    <lineage>
        <taxon>Bacteria</taxon>
        <taxon>Pseudomonadati</taxon>
        <taxon>Pseudomonadota</taxon>
        <taxon>Betaproteobacteria</taxon>
        <taxon>Neisseriales</taxon>
        <taxon>Chitinibacteraceae</taxon>
        <taxon>Silvimonas</taxon>
    </lineage>
</organism>
<evidence type="ECO:0000256" key="1">
    <source>
        <dbReference type="ARBA" id="ARBA00001933"/>
    </source>
</evidence>
<dbReference type="InterPro" id="IPR015424">
    <property type="entry name" value="PyrdxlP-dep_Trfase"/>
</dbReference>
<proteinExistence type="predicted"/>
<evidence type="ECO:0000259" key="4">
    <source>
        <dbReference type="Pfam" id="PF00155"/>
    </source>
</evidence>